<feature type="transmembrane region" description="Helical" evidence="1">
    <location>
        <begin position="110"/>
        <end position="131"/>
    </location>
</feature>
<feature type="transmembrane region" description="Helical" evidence="1">
    <location>
        <begin position="15"/>
        <end position="34"/>
    </location>
</feature>
<evidence type="ECO:0000256" key="1">
    <source>
        <dbReference type="SAM" id="Phobius"/>
    </source>
</evidence>
<dbReference type="OrthoDB" id="1024052at2"/>
<name>G0L9B7_ZOBGA</name>
<dbReference type="STRING" id="63186.ZOBELLIA_402"/>
<feature type="transmembrane region" description="Helical" evidence="1">
    <location>
        <begin position="46"/>
        <end position="67"/>
    </location>
</feature>
<organism evidence="2 3">
    <name type="scientific">Zobellia galactanivorans (strain DSM 12802 / CCUG 47099 / CIP 106680 / NCIMB 13871 / Dsij)</name>
    <dbReference type="NCBI Taxonomy" id="63186"/>
    <lineage>
        <taxon>Bacteria</taxon>
        <taxon>Pseudomonadati</taxon>
        <taxon>Bacteroidota</taxon>
        <taxon>Flavobacteriia</taxon>
        <taxon>Flavobacteriales</taxon>
        <taxon>Flavobacteriaceae</taxon>
        <taxon>Zobellia</taxon>
    </lineage>
</organism>
<dbReference type="AlphaFoldDB" id="G0L9B7"/>
<dbReference type="EMBL" id="FP476056">
    <property type="protein sequence ID" value="CAZ94475.1"/>
    <property type="molecule type" value="Genomic_DNA"/>
</dbReference>
<dbReference type="PATRIC" id="fig|63186.3.peg.404"/>
<dbReference type="HOGENOM" id="CLU_074762_0_0_10"/>
<keyword evidence="1" id="KW-0472">Membrane</keyword>
<dbReference type="Proteomes" id="UP000008898">
    <property type="component" value="Chromosome"/>
</dbReference>
<protein>
    <submittedName>
        <fullName evidence="2">Conserved hypothetical membrane protein</fullName>
    </submittedName>
</protein>
<keyword evidence="1" id="KW-1133">Transmembrane helix</keyword>
<feature type="transmembrane region" description="Helical" evidence="1">
    <location>
        <begin position="137"/>
        <end position="157"/>
    </location>
</feature>
<keyword evidence="1" id="KW-0812">Transmembrane</keyword>
<gene>
    <name evidence="2" type="ordered locus">zobellia_402</name>
</gene>
<keyword evidence="3" id="KW-1185">Reference proteome</keyword>
<evidence type="ECO:0000313" key="3">
    <source>
        <dbReference type="Proteomes" id="UP000008898"/>
    </source>
</evidence>
<dbReference type="Pfam" id="PF17555">
    <property type="entry name" value="TssN"/>
    <property type="match status" value="1"/>
</dbReference>
<reference evidence="3" key="1">
    <citation type="submission" date="2009-07" db="EMBL/GenBank/DDBJ databases">
        <title>Complete genome sequence of Zobellia galactanivorans Dsij.</title>
        <authorList>
            <consortium name="Genoscope - CEA"/>
        </authorList>
    </citation>
    <scope>NUCLEOTIDE SEQUENCE [LARGE SCALE GENOMIC DNA]</scope>
    <source>
        <strain evidence="3">DSM 12802 / CCUG 47099 / CIP 106680 / NCIMB 13871 / Dsij</strain>
    </source>
</reference>
<accession>G0L9B7</accession>
<sequence length="288" mass="33742">MIKSYFRKFISFESIMPFAIVLVVVALVLHFLGSKTPGFKTRRKKYYVYLAANIVVMALFVAIIYNLKQSSLLLRYFSMLGFATIMGVANVFFHRSIFEKFDTHQKLKELVFAIISGLVLMVPIIMIAAHFNDLQYLPYYFLVIAAYVFPTSFFILYEYSISIPAKLFTKWYYPMGNKYDAPKHYELNNMIVLNFMFYKNANSPNMTSFKAKAPKDMDFGRLFYFFINDYNNKKTTTKIEVTSDTGDPHGWYFYSKPKWYGTSKHIDPERTVEENNLKDSDTVVCQRI</sequence>
<dbReference type="InterPro" id="IPR035177">
    <property type="entry name" value="TssN"/>
</dbReference>
<evidence type="ECO:0000313" key="2">
    <source>
        <dbReference type="EMBL" id="CAZ94475.1"/>
    </source>
</evidence>
<reference evidence="2 3" key="2">
    <citation type="journal article" date="2012" name="Environ. Microbiol.">
        <title>Characterization of the first alginolytic operons in a marine bacterium: from their emergence in marine Flavobacteriia to their independent transfers to marine Proteobacteria and human gut Bacteroides.</title>
        <authorList>
            <person name="Thomas F."/>
            <person name="Barbeyron T."/>
            <person name="Tonon T."/>
            <person name="Genicot S."/>
            <person name="Czjzek M."/>
            <person name="Michel G."/>
        </authorList>
    </citation>
    <scope>NUCLEOTIDE SEQUENCE [LARGE SCALE GENOMIC DNA]</scope>
    <source>
        <strain evidence="3">DSM 12802 / CCUG 47099 / CIP 106680 / NCIMB 13871 / Dsij</strain>
    </source>
</reference>
<dbReference type="KEGG" id="zga:ZOBELLIA_402"/>
<feature type="transmembrane region" description="Helical" evidence="1">
    <location>
        <begin position="73"/>
        <end position="98"/>
    </location>
</feature>
<dbReference type="RefSeq" id="WP_013991788.1">
    <property type="nucleotide sequence ID" value="NC_015844.1"/>
</dbReference>
<proteinExistence type="predicted"/>